<dbReference type="eggNOG" id="ENOG50333J6">
    <property type="taxonomic scope" value="Bacteria"/>
</dbReference>
<dbReference type="PATRIC" id="fig|1349767.4.peg.2634"/>
<gene>
    <name evidence="2" type="ORF">GJA_5560</name>
</gene>
<name>W0VFI9_9BURK</name>
<dbReference type="InterPro" id="IPR048303">
    <property type="entry name" value="Tla3_C"/>
</dbReference>
<proteinExistence type="predicted"/>
<dbReference type="STRING" id="1349767.GJA_5560"/>
<dbReference type="AlphaFoldDB" id="W0VFI9"/>
<evidence type="ECO:0000259" key="1">
    <source>
        <dbReference type="Pfam" id="PF20995"/>
    </source>
</evidence>
<dbReference type="EMBL" id="HG322949">
    <property type="protein sequence ID" value="CDG86147.1"/>
    <property type="molecule type" value="Genomic_DNA"/>
</dbReference>
<protein>
    <recommendedName>
        <fullName evidence="1">Type VI lipase adapter protein Tla3 C-terminal domain-containing protein</fullName>
    </recommendedName>
</protein>
<evidence type="ECO:0000313" key="2">
    <source>
        <dbReference type="EMBL" id="CDG86147.1"/>
    </source>
</evidence>
<dbReference type="Proteomes" id="UP000027604">
    <property type="component" value="Chromosome I"/>
</dbReference>
<evidence type="ECO:0000313" key="3">
    <source>
        <dbReference type="Proteomes" id="UP000027604"/>
    </source>
</evidence>
<feature type="domain" description="Type VI lipase adapter protein Tla3 C-terminal" evidence="1">
    <location>
        <begin position="131"/>
        <end position="268"/>
    </location>
</feature>
<dbReference type="KEGG" id="jag:GJA_5560"/>
<organism evidence="2 3">
    <name type="scientific">Janthinobacterium agaricidamnosum NBRC 102515 = DSM 9628</name>
    <dbReference type="NCBI Taxonomy" id="1349767"/>
    <lineage>
        <taxon>Bacteria</taxon>
        <taxon>Pseudomonadati</taxon>
        <taxon>Pseudomonadota</taxon>
        <taxon>Betaproteobacteria</taxon>
        <taxon>Burkholderiales</taxon>
        <taxon>Oxalobacteraceae</taxon>
        <taxon>Janthinobacterium</taxon>
    </lineage>
</organism>
<dbReference type="HOGENOM" id="CLU_071245_0_0_4"/>
<dbReference type="Pfam" id="PF20995">
    <property type="entry name" value="Tla3_C"/>
    <property type="match status" value="1"/>
</dbReference>
<keyword evidence="3" id="KW-1185">Reference proteome</keyword>
<accession>W0VFI9</accession>
<reference evidence="2 3" key="1">
    <citation type="journal article" date="2015" name="Genome Announc.">
        <title>Genome Sequence of Mushroom Soft-Rot Pathogen Janthinobacterium agaricidamnosum.</title>
        <authorList>
            <person name="Graupner K."/>
            <person name="Lackner G."/>
            <person name="Hertweck C."/>
        </authorList>
    </citation>
    <scope>NUCLEOTIDE SEQUENCE [LARGE SCALE GENOMIC DNA]</scope>
    <source>
        <strain evidence="3">NBRC 102515 / DSM 9628</strain>
    </source>
</reference>
<sequence>MTFDEHGDLPAVGVAAKDGVLQRAAGFYQGDRPKFDKMVDLAYHPKNVRTPTDSWTFLTLIRRGRIDWLRPFAPLVEDNMTIKDWPAGPSRNRSEFVGWNKQPDQPFVPTPFIAKPWTRFQIDQYDHLENLGTLYRPQVVSYLDDQGQPVKPAERRMRMEGALRAALAPLGGKSPARILFDYGSVLDDRNGAARFLPLVQSLHAVDDNFNLLDPRQGYDLARILGDTGAGSPFIAVALATMAGRQSGGATLVANLRRDDGATLLLVTPPSTDQIKKDAAIKRPFWPRPGFGKMRVAEGN</sequence>